<keyword evidence="6" id="KW-0966">Cell projection</keyword>
<dbReference type="InterPro" id="IPR006299">
    <property type="entry name" value="FlgC"/>
</dbReference>
<dbReference type="Pfam" id="PF06429">
    <property type="entry name" value="Flg_bbr_C"/>
    <property type="match status" value="1"/>
</dbReference>
<comment type="caution">
    <text evidence="6">The sequence shown here is derived from an EMBL/GenBank/DDBJ whole genome shotgun (WGS) entry which is preliminary data.</text>
</comment>
<evidence type="ECO:0000256" key="3">
    <source>
        <dbReference type="RuleBase" id="RU362062"/>
    </source>
</evidence>
<dbReference type="EMBL" id="JAFEMC010000006">
    <property type="protein sequence ID" value="MBM6578147.1"/>
    <property type="molecule type" value="Genomic_DNA"/>
</dbReference>
<keyword evidence="7" id="KW-1185">Reference proteome</keyword>
<gene>
    <name evidence="6" type="primary">flgC</name>
    <name evidence="6" type="ORF">ILT43_17325</name>
</gene>
<dbReference type="InterPro" id="IPR010930">
    <property type="entry name" value="Flg_bb/hook_C_dom"/>
</dbReference>
<proteinExistence type="inferred from homology"/>
<keyword evidence="3" id="KW-0975">Bacterial flagellum</keyword>
<sequence length="141" mass="15061">MMSQVNGNGPLSIFQVAGRAMSAQLVRMNTTASNLANAGNSASTAEAAYKTMKPVFRTSFDAASGMSTVDVEKVVTAGEAPTQRYDPSNPMADKDGNVFDAAVDETRELVDMMETARGYQNNIEVMNTAKSLIIDTLKLGR</sequence>
<evidence type="ECO:0000313" key="6">
    <source>
        <dbReference type="EMBL" id="MBM6578147.1"/>
    </source>
</evidence>
<feature type="domain" description="Flagellar basal body rod protein N-terminal" evidence="4">
    <location>
        <begin position="14"/>
        <end position="38"/>
    </location>
</feature>
<evidence type="ECO:0000313" key="7">
    <source>
        <dbReference type="Proteomes" id="UP000763641"/>
    </source>
</evidence>
<evidence type="ECO:0000259" key="5">
    <source>
        <dbReference type="Pfam" id="PF06429"/>
    </source>
</evidence>
<dbReference type="RefSeq" id="WP_204200240.1">
    <property type="nucleotide sequence ID" value="NZ_JAFEMC010000006.1"/>
</dbReference>
<comment type="subcellular location">
    <subcellularLocation>
        <location evidence="1 3">Bacterial flagellum basal body</location>
    </subcellularLocation>
</comment>
<dbReference type="NCBIfam" id="TIGR01395">
    <property type="entry name" value="FlgC"/>
    <property type="match status" value="1"/>
</dbReference>
<evidence type="ECO:0000256" key="1">
    <source>
        <dbReference type="ARBA" id="ARBA00004117"/>
    </source>
</evidence>
<evidence type="ECO:0000256" key="2">
    <source>
        <dbReference type="ARBA" id="ARBA00009677"/>
    </source>
</evidence>
<accession>A0ABS2DB33</accession>
<keyword evidence="6" id="KW-0969">Cilium</keyword>
<dbReference type="Proteomes" id="UP000763641">
    <property type="component" value="Unassembled WGS sequence"/>
</dbReference>
<name>A0ABS2DB33_9SPHN</name>
<organism evidence="6 7">
    <name type="scientific">Sphingomonas longa</name>
    <dbReference type="NCBI Taxonomy" id="2778730"/>
    <lineage>
        <taxon>Bacteria</taxon>
        <taxon>Pseudomonadati</taxon>
        <taxon>Pseudomonadota</taxon>
        <taxon>Alphaproteobacteria</taxon>
        <taxon>Sphingomonadales</taxon>
        <taxon>Sphingomonadaceae</taxon>
        <taxon>Sphingomonas</taxon>
    </lineage>
</organism>
<keyword evidence="6" id="KW-0282">Flagellum</keyword>
<reference evidence="6 7" key="1">
    <citation type="submission" date="2020-12" db="EMBL/GenBank/DDBJ databases">
        <title>Sphingomonas sp.</title>
        <authorList>
            <person name="Kim M.K."/>
        </authorList>
    </citation>
    <scope>NUCLEOTIDE SEQUENCE [LARGE SCALE GENOMIC DNA]</scope>
    <source>
        <strain evidence="6 7">BT552</strain>
    </source>
</reference>
<evidence type="ECO:0000259" key="4">
    <source>
        <dbReference type="Pfam" id="PF00460"/>
    </source>
</evidence>
<protein>
    <recommendedName>
        <fullName evidence="3">Flagellar basal-body rod protein FlgC</fullName>
    </recommendedName>
</protein>
<feature type="domain" description="Flagellar basal-body/hook protein C-terminal" evidence="5">
    <location>
        <begin position="102"/>
        <end position="133"/>
    </location>
</feature>
<comment type="similarity">
    <text evidence="2">Belongs to the flagella basal body rod proteins family.</text>
</comment>
<comment type="subunit">
    <text evidence="3">The basal body constitutes a major portion of the flagellar organelle and consists of four rings (L,P,S, and M) mounted on a central rod. The rod consists of about 26 subunits of FlgG in the distal portion, and FlgB, FlgC and FlgF are thought to build up the proximal portion of the rod with about 6 subunits each.</text>
</comment>
<dbReference type="Pfam" id="PF00460">
    <property type="entry name" value="Flg_bb_rod"/>
    <property type="match status" value="1"/>
</dbReference>
<dbReference type="InterPro" id="IPR001444">
    <property type="entry name" value="Flag_bb_rod_N"/>
</dbReference>